<protein>
    <submittedName>
        <fullName evidence="2">Uncharacterized protein</fullName>
    </submittedName>
</protein>
<evidence type="ECO:0000256" key="1">
    <source>
        <dbReference type="SAM" id="Phobius"/>
    </source>
</evidence>
<organism evidence="2 3">
    <name type="scientific">Methanoplanus limicola DSM 2279</name>
    <dbReference type="NCBI Taxonomy" id="937775"/>
    <lineage>
        <taxon>Archaea</taxon>
        <taxon>Methanobacteriati</taxon>
        <taxon>Methanobacteriota</taxon>
        <taxon>Stenosarchaea group</taxon>
        <taxon>Methanomicrobia</taxon>
        <taxon>Methanomicrobiales</taxon>
        <taxon>Methanomicrobiaceae</taxon>
        <taxon>Methanoplanus</taxon>
    </lineage>
</organism>
<dbReference type="EMBL" id="CM001436">
    <property type="protein sequence ID" value="EHQ36903.1"/>
    <property type="molecule type" value="Genomic_DNA"/>
</dbReference>
<dbReference type="STRING" id="937775.Metlim_2869"/>
<keyword evidence="3" id="KW-1185">Reference proteome</keyword>
<evidence type="ECO:0000313" key="2">
    <source>
        <dbReference type="EMBL" id="EHQ36903.1"/>
    </source>
</evidence>
<accession>H1YXG6</accession>
<dbReference type="AlphaFoldDB" id="H1YXG6"/>
<gene>
    <name evidence="2" type="ORF">Metlim_2869</name>
</gene>
<keyword evidence="1" id="KW-0812">Transmembrane</keyword>
<dbReference type="InParanoid" id="H1YXG6"/>
<evidence type="ECO:0000313" key="3">
    <source>
        <dbReference type="Proteomes" id="UP000005741"/>
    </source>
</evidence>
<dbReference type="Proteomes" id="UP000005741">
    <property type="component" value="Chromosome"/>
</dbReference>
<dbReference type="HOGENOM" id="CLU_093039_0_0_2"/>
<sequence length="224" mass="23773">MNKDSGYLLITIASLTAVSLLIIMLAGFIYPGGFHILGITPQSTYEYTVSIDTGGAVAEDVELFIPLPSLSDRSPVGAAILEGKGTGIPAGWDIELFGSKGSTMLKITADELRTTDFGIKVSAGSLIDTENPVGSAYTLLPKEDIEVFGSAIKYNTYIYAECSSGSDARIDIGIELTGKNSWDFFSEKSNSFTDTVSLSLNPPVKGWYPSSGDLVAGIGDYKII</sequence>
<name>H1YXG6_9EURY</name>
<keyword evidence="1" id="KW-0472">Membrane</keyword>
<dbReference type="OrthoDB" id="162223at2157"/>
<keyword evidence="1" id="KW-1133">Transmembrane helix</keyword>
<reference evidence="2 3" key="1">
    <citation type="submission" date="2011-10" db="EMBL/GenBank/DDBJ databases">
        <title>The Improved High-Quality Draft genome of Methanoplanus limicola DSM 2279.</title>
        <authorList>
            <consortium name="US DOE Joint Genome Institute (JGI-PGF)"/>
            <person name="Lucas S."/>
            <person name="Copeland A."/>
            <person name="Lapidus A."/>
            <person name="Glavina del Rio T."/>
            <person name="Dalin E."/>
            <person name="Tice H."/>
            <person name="Bruce D."/>
            <person name="Goodwin L."/>
            <person name="Pitluck S."/>
            <person name="Peters L."/>
            <person name="Mikhailova N."/>
            <person name="Lu M."/>
            <person name="Kyrpides N."/>
            <person name="Mavromatis K."/>
            <person name="Ivanova N."/>
            <person name="Markowitz V."/>
            <person name="Cheng J.-F."/>
            <person name="Hugenholtz P."/>
            <person name="Woyke T."/>
            <person name="Wu D."/>
            <person name="Wirth R."/>
            <person name="Brambilla E.-M."/>
            <person name="Klenk H.-P."/>
            <person name="Eisen J.A."/>
        </authorList>
    </citation>
    <scope>NUCLEOTIDE SEQUENCE [LARGE SCALE GENOMIC DNA]</scope>
    <source>
        <strain evidence="2 3">DSM 2279</strain>
    </source>
</reference>
<proteinExistence type="predicted"/>
<feature type="transmembrane region" description="Helical" evidence="1">
    <location>
        <begin position="7"/>
        <end position="30"/>
    </location>
</feature>
<dbReference type="RefSeq" id="WP_004079622.1">
    <property type="nucleotide sequence ID" value="NZ_CM001436.1"/>
</dbReference>